<keyword evidence="2" id="KW-0328">Glycosyltransferase</keyword>
<evidence type="ECO:0000313" key="3">
    <source>
        <dbReference type="Proteomes" id="UP000095395"/>
    </source>
</evidence>
<dbReference type="EMBL" id="CYYR01000003">
    <property type="protein sequence ID" value="CUN51594.1"/>
    <property type="molecule type" value="Genomic_DNA"/>
</dbReference>
<dbReference type="Proteomes" id="UP000095395">
    <property type="component" value="Unassembled WGS sequence"/>
</dbReference>
<dbReference type="EC" id="2.4.1.250" evidence="2"/>
<evidence type="ECO:0000313" key="2">
    <source>
        <dbReference type="EMBL" id="CUN51594.1"/>
    </source>
</evidence>
<gene>
    <name evidence="2" type="primary">mshA_1</name>
    <name evidence="2" type="ORF">ERS852392_00603</name>
</gene>
<dbReference type="PANTHER" id="PTHR12526">
    <property type="entry name" value="GLYCOSYLTRANSFERASE"/>
    <property type="match status" value="1"/>
</dbReference>
<name>A0A173XIY1_9FIRM</name>
<feature type="domain" description="Glycosyl transferase family 1" evidence="1">
    <location>
        <begin position="186"/>
        <end position="350"/>
    </location>
</feature>
<sequence>MKIQIIALGMTDQSHRKFYNTQDMGLGRALADMGHCVDMYSFIKGDTDETVEFAENLHMHYLHSKSFGFHSLHSCDFITSDVDGVIVFSDNQMNFKQVRKVCQKNHVVCLPYIGALGSHNTSSLKKMLLDILIPNIRYYRKMTVMAKTPNVKKQMESEQIKDVIVAPCCLDLAAVHEDYEKEDVGKLREEIGFKENQKVILFLARLIDEKHPLEMLDIFAELSKKDDSYRLISIGKGELQPEFEKKMDDLGLRDKVYRIESIENSQVWKFYRMSDVMVNLNRVEIFGMAILEAMYYGCPVVARRAPGPEYILTSGQDGFLCDNSMQISEYVEKLCNTPEYREEIVQNAHRRIMQDFTWKSTAEIMLKTIEAKQKDIK</sequence>
<dbReference type="CDD" id="cd03801">
    <property type="entry name" value="GT4_PimA-like"/>
    <property type="match status" value="1"/>
</dbReference>
<dbReference type="SUPFAM" id="SSF53756">
    <property type="entry name" value="UDP-Glycosyltransferase/glycogen phosphorylase"/>
    <property type="match status" value="1"/>
</dbReference>
<dbReference type="Pfam" id="PF00534">
    <property type="entry name" value="Glycos_transf_1"/>
    <property type="match status" value="1"/>
</dbReference>
<dbReference type="Gene3D" id="3.40.50.2000">
    <property type="entry name" value="Glycogen Phosphorylase B"/>
    <property type="match status" value="2"/>
</dbReference>
<keyword evidence="2" id="KW-0808">Transferase</keyword>
<accession>A0A173XIY1</accession>
<dbReference type="RefSeq" id="WP_055301270.1">
    <property type="nucleotide sequence ID" value="NZ_CYYR01000003.1"/>
</dbReference>
<reference evidence="2 3" key="1">
    <citation type="submission" date="2015-09" db="EMBL/GenBank/DDBJ databases">
        <authorList>
            <consortium name="Pathogen Informatics"/>
        </authorList>
    </citation>
    <scope>NUCLEOTIDE SEQUENCE [LARGE SCALE GENOMIC DNA]</scope>
    <source>
        <strain evidence="2 3">2789STDY5608835</strain>
    </source>
</reference>
<dbReference type="InterPro" id="IPR001296">
    <property type="entry name" value="Glyco_trans_1"/>
</dbReference>
<dbReference type="GO" id="GO:0102710">
    <property type="term" value="F:D-inositol-3-phosphate glycosyltransferase activity"/>
    <property type="evidence" value="ECO:0007669"/>
    <property type="project" value="UniProtKB-EC"/>
</dbReference>
<protein>
    <submittedName>
        <fullName evidence="2">D-inositol-3-phosphate glycosyltransferase</fullName>
        <ecNumber evidence="2">2.4.1.250</ecNumber>
    </submittedName>
</protein>
<organism evidence="2 3">
    <name type="scientific">Roseburia inulinivorans</name>
    <dbReference type="NCBI Taxonomy" id="360807"/>
    <lineage>
        <taxon>Bacteria</taxon>
        <taxon>Bacillati</taxon>
        <taxon>Bacillota</taxon>
        <taxon>Clostridia</taxon>
        <taxon>Lachnospirales</taxon>
        <taxon>Lachnospiraceae</taxon>
        <taxon>Roseburia</taxon>
    </lineage>
</organism>
<evidence type="ECO:0000259" key="1">
    <source>
        <dbReference type="Pfam" id="PF00534"/>
    </source>
</evidence>
<dbReference type="PANTHER" id="PTHR12526:SF630">
    <property type="entry name" value="GLYCOSYLTRANSFERASE"/>
    <property type="match status" value="1"/>
</dbReference>
<dbReference type="AlphaFoldDB" id="A0A173XIY1"/>
<proteinExistence type="predicted"/>